<dbReference type="EMBL" id="NTJD01000006">
    <property type="protein sequence ID" value="PCD76407.1"/>
    <property type="molecule type" value="Genomic_DNA"/>
</dbReference>
<organism evidence="2 3">
    <name type="scientific">Pseudothioclava arenosa</name>
    <dbReference type="NCBI Taxonomy" id="1795308"/>
    <lineage>
        <taxon>Bacteria</taxon>
        <taxon>Pseudomonadati</taxon>
        <taxon>Pseudomonadota</taxon>
        <taxon>Alphaproteobacteria</taxon>
        <taxon>Rhodobacterales</taxon>
        <taxon>Paracoccaceae</taxon>
        <taxon>Pseudothioclava</taxon>
    </lineage>
</organism>
<name>A0A2A4CPK2_9RHOB</name>
<keyword evidence="3" id="KW-1185">Reference proteome</keyword>
<protein>
    <submittedName>
        <fullName evidence="2">Uncharacterized protein</fullName>
    </submittedName>
</protein>
<dbReference type="AlphaFoldDB" id="A0A2A4CPK2"/>
<evidence type="ECO:0000313" key="3">
    <source>
        <dbReference type="Proteomes" id="UP000243507"/>
    </source>
</evidence>
<accession>A0A2A4CPK2</accession>
<reference evidence="2 3" key="1">
    <citation type="submission" date="2017-09" db="EMBL/GenBank/DDBJ databases">
        <title>A multilocus sequence analysis scheme for characterization of bacteria in the genus Thioclava.</title>
        <authorList>
            <person name="Liu Y."/>
            <person name="Shao Z."/>
        </authorList>
    </citation>
    <scope>NUCLEOTIDE SEQUENCE [LARGE SCALE GENOMIC DNA]</scope>
    <source>
        <strain evidence="2 3">CAU 1312</strain>
    </source>
</reference>
<comment type="caution">
    <text evidence="2">The sequence shown here is derived from an EMBL/GenBank/DDBJ whole genome shotgun (WGS) entry which is preliminary data.</text>
</comment>
<keyword evidence="1" id="KW-0175">Coiled coil</keyword>
<dbReference type="OrthoDB" id="7709312at2"/>
<feature type="coiled-coil region" evidence="1">
    <location>
        <begin position="110"/>
        <end position="137"/>
    </location>
</feature>
<proteinExistence type="predicted"/>
<gene>
    <name evidence="2" type="ORF">CLN94_09480</name>
</gene>
<sequence length="188" mass="18670">MKANHGAIASELKGLNAAHASPTAMANAAPNSRVGRVAAYATAVGATAALSAELEPLETELAGLLANPPRSLGDIDADIDALADPDGVDKDAYDALVAEKAAAEAYPDTVSALEGEIEGLKEDIAEAEAAEEGALLAASDGRTLSPEALAELHELLGLPAPVEEPDPAAAVVVVDDADAGDGTDGAAE</sequence>
<evidence type="ECO:0000256" key="1">
    <source>
        <dbReference type="SAM" id="Coils"/>
    </source>
</evidence>
<dbReference type="Proteomes" id="UP000243507">
    <property type="component" value="Unassembled WGS sequence"/>
</dbReference>
<evidence type="ECO:0000313" key="2">
    <source>
        <dbReference type="EMBL" id="PCD76407.1"/>
    </source>
</evidence>